<proteinExistence type="predicted"/>
<reference evidence="1 2" key="1">
    <citation type="journal article" date="2019" name="Sci. Rep.">
        <title>Orb-weaving spider Araneus ventricosus genome elucidates the spidroin gene catalogue.</title>
        <authorList>
            <person name="Kono N."/>
            <person name="Nakamura H."/>
            <person name="Ohtoshi R."/>
            <person name="Moran D.A.P."/>
            <person name="Shinohara A."/>
            <person name="Yoshida Y."/>
            <person name="Fujiwara M."/>
            <person name="Mori M."/>
            <person name="Tomita M."/>
            <person name="Arakawa K."/>
        </authorList>
    </citation>
    <scope>NUCLEOTIDE SEQUENCE [LARGE SCALE GENOMIC DNA]</scope>
</reference>
<accession>A0A4Y1ZR17</accession>
<evidence type="ECO:0000313" key="2">
    <source>
        <dbReference type="Proteomes" id="UP000499080"/>
    </source>
</evidence>
<feature type="non-terminal residue" evidence="1">
    <location>
        <position position="1"/>
    </location>
</feature>
<gene>
    <name evidence="1" type="ORF">AVEN_200127_1</name>
</gene>
<protein>
    <submittedName>
        <fullName evidence="1">Uncharacterized protein</fullName>
    </submittedName>
</protein>
<evidence type="ECO:0000313" key="1">
    <source>
        <dbReference type="EMBL" id="GBL63885.1"/>
    </source>
</evidence>
<organism evidence="1 2">
    <name type="scientific">Araneus ventricosus</name>
    <name type="common">Orbweaver spider</name>
    <name type="synonym">Epeira ventricosa</name>
    <dbReference type="NCBI Taxonomy" id="182803"/>
    <lineage>
        <taxon>Eukaryota</taxon>
        <taxon>Metazoa</taxon>
        <taxon>Ecdysozoa</taxon>
        <taxon>Arthropoda</taxon>
        <taxon>Chelicerata</taxon>
        <taxon>Arachnida</taxon>
        <taxon>Araneae</taxon>
        <taxon>Araneomorphae</taxon>
        <taxon>Entelegynae</taxon>
        <taxon>Araneoidea</taxon>
        <taxon>Araneidae</taxon>
        <taxon>Araneus</taxon>
    </lineage>
</organism>
<name>A0A4Y1ZR17_ARAVE</name>
<dbReference type="AlphaFoldDB" id="A0A4Y1ZR17"/>
<dbReference type="EMBL" id="BGPR01077060">
    <property type="protein sequence ID" value="GBL63885.1"/>
    <property type="molecule type" value="Genomic_DNA"/>
</dbReference>
<dbReference type="Proteomes" id="UP000499080">
    <property type="component" value="Unassembled WGS sequence"/>
</dbReference>
<sequence length="58" mass="6647">SCPGYVETTVDNRVFLLLSFNNSPSHRSNLASRLLASSPVIPLFFRHRKKRELDKAEM</sequence>
<comment type="caution">
    <text evidence="1">The sequence shown here is derived from an EMBL/GenBank/DDBJ whole genome shotgun (WGS) entry which is preliminary data.</text>
</comment>
<keyword evidence="2" id="KW-1185">Reference proteome</keyword>